<dbReference type="CTD" id="6753463"/>
<evidence type="ECO:0000313" key="5">
    <source>
        <dbReference type="EMBL" id="EDV25707.1"/>
    </source>
</evidence>
<organism evidence="5 6">
    <name type="scientific">Trichoplax adhaerens</name>
    <name type="common">Trichoplax reptans</name>
    <dbReference type="NCBI Taxonomy" id="10228"/>
    <lineage>
        <taxon>Eukaryota</taxon>
        <taxon>Metazoa</taxon>
        <taxon>Placozoa</taxon>
        <taxon>Uniplacotomia</taxon>
        <taxon>Trichoplacea</taxon>
        <taxon>Trichoplacidae</taxon>
        <taxon>Trichoplax</taxon>
    </lineage>
</organism>
<dbReference type="GO" id="GO:0006487">
    <property type="term" value="P:protein N-linked glycosylation"/>
    <property type="evidence" value="ECO:0000318"/>
    <property type="project" value="GO_Central"/>
</dbReference>
<accession>B3RTY5</accession>
<dbReference type="eggNOG" id="KOG3705">
    <property type="taxonomic scope" value="Eukaryota"/>
</dbReference>
<gene>
    <name evidence="5" type="ORF">TRIADDRAFT_56089</name>
</gene>
<protein>
    <recommendedName>
        <fullName evidence="4">GT23 domain-containing protein</fullName>
    </recommendedName>
</protein>
<dbReference type="SUPFAM" id="SSF50044">
    <property type="entry name" value="SH3-domain"/>
    <property type="match status" value="1"/>
</dbReference>
<dbReference type="GeneID" id="6753463"/>
<comment type="caution">
    <text evidence="3">Lacks conserved residue(s) required for the propagation of feature annotation.</text>
</comment>
<evidence type="ECO:0000256" key="2">
    <source>
        <dbReference type="ARBA" id="ARBA00022679"/>
    </source>
</evidence>
<keyword evidence="2 3" id="KW-0808">Transferase</keyword>
<reference evidence="5 6" key="1">
    <citation type="journal article" date="2008" name="Nature">
        <title>The Trichoplax genome and the nature of placozoans.</title>
        <authorList>
            <person name="Srivastava M."/>
            <person name="Begovic E."/>
            <person name="Chapman J."/>
            <person name="Putnam N.H."/>
            <person name="Hellsten U."/>
            <person name="Kawashima T."/>
            <person name="Kuo A."/>
            <person name="Mitros T."/>
            <person name="Salamov A."/>
            <person name="Carpenter M.L."/>
            <person name="Signorovitch A.Y."/>
            <person name="Moreno M.A."/>
            <person name="Kamm K."/>
            <person name="Grimwood J."/>
            <person name="Schmutz J."/>
            <person name="Shapiro H."/>
            <person name="Grigoriev I.V."/>
            <person name="Buss L.W."/>
            <person name="Schierwater B."/>
            <person name="Dellaporta S.L."/>
            <person name="Rokhsar D.S."/>
        </authorList>
    </citation>
    <scope>NUCLEOTIDE SEQUENCE [LARGE SCALE GENOMIC DNA]</scope>
    <source>
        <strain evidence="5 6">Grell-BS-1999</strain>
    </source>
</reference>
<dbReference type="PANTHER" id="PTHR13132:SF29">
    <property type="entry name" value="ALPHA-(1,6)-FUCOSYLTRANSFERASE"/>
    <property type="match status" value="1"/>
</dbReference>
<dbReference type="OrthoDB" id="2014825at2759"/>
<dbReference type="GO" id="GO:0046921">
    <property type="term" value="F:alpha-(1-&gt;6)-fucosyltransferase activity"/>
    <property type="evidence" value="ECO:0000318"/>
    <property type="project" value="GO_Central"/>
</dbReference>
<dbReference type="Gene3D" id="2.30.30.40">
    <property type="entry name" value="SH3 Domains"/>
    <property type="match status" value="1"/>
</dbReference>
<keyword evidence="6" id="KW-1185">Reference proteome</keyword>
<dbReference type="Proteomes" id="UP000009022">
    <property type="component" value="Unassembled WGS sequence"/>
</dbReference>
<sequence length="541" mass="62674">MGGKWLQSQRSDIGRIISQNSAHRCQVCPSSTSDRAKSSSDSNVEIFFVLLIWYMTIGIHVGAQFQAEKDETAQFDVLTDSMQYMPTMRRASLLAQHLEVDYGLGKINPNQNIDEKYRLKALNVSLLTQRRLHGLQFPPNCSSVKLLLCQVPPHGLGSVLHHLAYCLIFGYGLNRTVVFDWEEFRYEIQWNDYFYPLTNCTVTPDIQNQAAKYDFTWLGHDLAQLDHKVIAFPFGYILHRQYGYMVPADLVADILPWCDDPVLWWHSLVMRYVLLPTSKLRSLLLMARKRLQYPSSTVGIHIRHTDKLFKEAKYYGLQEYLEIADSYFKSLASNGSSDDTNKAIFLATDDTKVAQQSKSFRHQYTIINDYDATSLAEGSYYKSPRYSKRGFETALVDIYLLAASDYTIVTMSSNVGRLVYEIKKIYLWHDISHTIYSLDEAYNLFGCDRYIIHHRQRAVHVAVKEYKAKDDNRELSLQPGDLVYFERLGLRPNQYFGYSETLQRHGIYPIDCVKIVTKIYDYPVYEEFAKTTINRLELYDG</sequence>
<dbReference type="RefSeq" id="XP_002111740.1">
    <property type="nucleotide sequence ID" value="XM_002111704.1"/>
</dbReference>
<dbReference type="PhylomeDB" id="B3RTY5"/>
<dbReference type="InParanoid" id="B3RTY5"/>
<dbReference type="Gene3D" id="3.40.50.11350">
    <property type="match status" value="1"/>
</dbReference>
<dbReference type="Pfam" id="PF19745">
    <property type="entry name" value="FUT8_N_cat"/>
    <property type="match status" value="1"/>
</dbReference>
<keyword evidence="1 3" id="KW-0328">Glycosyltransferase</keyword>
<comment type="similarity">
    <text evidence="3">Belongs to the glycosyltransferase 23 family.</text>
</comment>
<dbReference type="CDD" id="cd11300">
    <property type="entry name" value="Fut8_like"/>
    <property type="match status" value="1"/>
</dbReference>
<name>B3RTY5_TRIAD</name>
<evidence type="ECO:0000256" key="1">
    <source>
        <dbReference type="ARBA" id="ARBA00022676"/>
    </source>
</evidence>
<dbReference type="InterPro" id="IPR027350">
    <property type="entry name" value="GT23_dom"/>
</dbReference>
<dbReference type="PROSITE" id="PS51659">
    <property type="entry name" value="GT23"/>
    <property type="match status" value="1"/>
</dbReference>
<dbReference type="PANTHER" id="PTHR13132">
    <property type="entry name" value="ALPHA- 1,6 -FUCOSYLTRANSFERASE"/>
    <property type="match status" value="1"/>
</dbReference>
<dbReference type="InterPro" id="IPR045573">
    <property type="entry name" value="Fut8_N_cat"/>
</dbReference>
<dbReference type="STRING" id="10228.B3RTY5"/>
<evidence type="ECO:0000256" key="3">
    <source>
        <dbReference type="PROSITE-ProRule" id="PRU00992"/>
    </source>
</evidence>
<dbReference type="EMBL" id="DS985244">
    <property type="protein sequence ID" value="EDV25707.1"/>
    <property type="molecule type" value="Genomic_DNA"/>
</dbReference>
<dbReference type="InterPro" id="IPR036028">
    <property type="entry name" value="SH3-like_dom_sf"/>
</dbReference>
<dbReference type="AlphaFoldDB" id="B3RTY5"/>
<evidence type="ECO:0000259" key="4">
    <source>
        <dbReference type="PROSITE" id="PS51659"/>
    </source>
</evidence>
<dbReference type="KEGG" id="tad:TRIADDRAFT_56089"/>
<feature type="domain" description="GT23" evidence="4">
    <location>
        <begin position="142"/>
        <end position="438"/>
    </location>
</feature>
<dbReference type="HOGENOM" id="CLU_503757_0_0_1"/>
<evidence type="ECO:0000313" key="6">
    <source>
        <dbReference type="Proteomes" id="UP000009022"/>
    </source>
</evidence>
<proteinExistence type="inferred from homology"/>